<sequence length="225" mass="26362">MFYLLATKNGIGFELWGSYEDLSSLYNSFDGLWNNEDFLDQPGFKSRETIIASMLYDIRKTFQGNRLERTGTHFHFNDTPYFGCRISWVDGLFFLHAVRYNARYFNINKLQLANLLQLEYWLEKAMYSYDPNGAVNLSHYITGGIDASNDCLYIYMRRINLDYFLLNGGKKAFRQLPELLKKACFGTSEYLAYKTELEKDAKKLNTIAPNLELDDDTFDYDSVKW</sequence>
<dbReference type="EMBL" id="FNYS01000013">
    <property type="protein sequence ID" value="SEJ13079.1"/>
    <property type="molecule type" value="Genomic_DNA"/>
</dbReference>
<dbReference type="Proteomes" id="UP000183077">
    <property type="component" value="Unassembled WGS sequence"/>
</dbReference>
<evidence type="ECO:0000313" key="1">
    <source>
        <dbReference type="EMBL" id="SEJ13079.1"/>
    </source>
</evidence>
<dbReference type="RefSeq" id="WP_074746769.1">
    <property type="nucleotide sequence ID" value="NZ_FNYS01000013.1"/>
</dbReference>
<dbReference type="InterPro" id="IPR054199">
    <property type="entry name" value="DUF6904"/>
</dbReference>
<gene>
    <name evidence="1" type="ORF">SAMN04488018_11330</name>
</gene>
<reference evidence="1 2" key="1">
    <citation type="submission" date="2016-10" db="EMBL/GenBank/DDBJ databases">
        <authorList>
            <person name="de Groot N.N."/>
        </authorList>
    </citation>
    <scope>NUCLEOTIDE SEQUENCE [LARGE SCALE GENOMIC DNA]</scope>
    <source>
        <strain evidence="1 2">DSM 23048</strain>
    </source>
</reference>
<name>A0A1H6W7U6_9FLAO</name>
<dbReference type="AlphaFoldDB" id="A0A1H6W7U6"/>
<protein>
    <submittedName>
        <fullName evidence="1">Uncharacterized protein</fullName>
    </submittedName>
</protein>
<organism evidence="1 2">
    <name type="scientific">Myroides marinus</name>
    <dbReference type="NCBI Taxonomy" id="703342"/>
    <lineage>
        <taxon>Bacteria</taxon>
        <taxon>Pseudomonadati</taxon>
        <taxon>Bacteroidota</taxon>
        <taxon>Flavobacteriia</taxon>
        <taxon>Flavobacteriales</taxon>
        <taxon>Flavobacteriaceae</taxon>
        <taxon>Myroides</taxon>
    </lineage>
</organism>
<proteinExistence type="predicted"/>
<evidence type="ECO:0000313" key="2">
    <source>
        <dbReference type="Proteomes" id="UP000183077"/>
    </source>
</evidence>
<dbReference type="Pfam" id="PF21845">
    <property type="entry name" value="DUF6904"/>
    <property type="match status" value="1"/>
</dbReference>
<dbReference type="GeneID" id="82257776"/>
<accession>A0A1H6W7U6</accession>